<dbReference type="GO" id="GO:0046872">
    <property type="term" value="F:metal ion binding"/>
    <property type="evidence" value="ECO:0007669"/>
    <property type="project" value="UniProtKB-KW"/>
</dbReference>
<dbReference type="InterPro" id="IPR011650">
    <property type="entry name" value="Peptidase_M20_dimer"/>
</dbReference>
<reference evidence="3 4" key="1">
    <citation type="journal article" date="2014" name="BMC Genomics">
        <title>Comparison of environmental and isolate Sulfobacillus genomes reveals diverse carbon, sulfur, nitrogen, and hydrogen metabolisms.</title>
        <authorList>
            <person name="Justice N.B."/>
            <person name="Norman A."/>
            <person name="Brown C.T."/>
            <person name="Singh A."/>
            <person name="Thomas B.C."/>
            <person name="Banfield J.F."/>
        </authorList>
    </citation>
    <scope>NUCLEOTIDE SEQUENCE [LARGE SCALE GENOMIC DNA]</scope>
    <source>
        <strain evidence="3">AMDSBA1</strain>
    </source>
</reference>
<dbReference type="Gene3D" id="3.30.70.360">
    <property type="match status" value="1"/>
</dbReference>
<dbReference type="InterPro" id="IPR036264">
    <property type="entry name" value="Bact_exopeptidase_dim_dom"/>
</dbReference>
<feature type="domain" description="Peptidase M20 dimerisation" evidence="2">
    <location>
        <begin position="210"/>
        <end position="302"/>
    </location>
</feature>
<dbReference type="InterPro" id="IPR017439">
    <property type="entry name" value="Amidohydrolase"/>
</dbReference>
<evidence type="ECO:0000313" key="3">
    <source>
        <dbReference type="EMBL" id="PSR30179.1"/>
    </source>
</evidence>
<gene>
    <name evidence="3" type="ORF">C7B43_06630</name>
</gene>
<dbReference type="PIRSF" id="PIRSF005962">
    <property type="entry name" value="Pept_M20D_amidohydro"/>
    <property type="match status" value="1"/>
</dbReference>
<dbReference type="GO" id="GO:0016787">
    <property type="term" value="F:hydrolase activity"/>
    <property type="evidence" value="ECO:0007669"/>
    <property type="project" value="UniProtKB-KW"/>
</dbReference>
<keyword evidence="1" id="KW-0464">Manganese</keyword>
<dbReference type="SUPFAM" id="SSF55031">
    <property type="entry name" value="Bacterial exopeptidase dimerisation domain"/>
    <property type="match status" value="1"/>
</dbReference>
<dbReference type="AlphaFoldDB" id="A0A2T2X6R8"/>
<protein>
    <submittedName>
        <fullName evidence="3">Amidohydrolase</fullName>
    </submittedName>
</protein>
<dbReference type="InterPro" id="IPR002933">
    <property type="entry name" value="Peptidase_M20"/>
</dbReference>
<dbReference type="PANTHER" id="PTHR11014">
    <property type="entry name" value="PEPTIDASE M20 FAMILY MEMBER"/>
    <property type="match status" value="1"/>
</dbReference>
<feature type="binding site" evidence="1">
    <location>
        <position position="120"/>
    </location>
    <ligand>
        <name>Mn(2+)</name>
        <dbReference type="ChEBI" id="CHEBI:29035"/>
        <label>2</label>
    </ligand>
</feature>
<name>A0A2T2X6R8_9FIRM</name>
<comment type="caution">
    <text evidence="3">The sequence shown here is derived from an EMBL/GenBank/DDBJ whole genome shotgun (WGS) entry which is preliminary data.</text>
</comment>
<dbReference type="PANTHER" id="PTHR11014:SF63">
    <property type="entry name" value="METALLOPEPTIDASE, PUTATIVE (AFU_ORTHOLOGUE AFUA_6G09600)-RELATED"/>
    <property type="match status" value="1"/>
</dbReference>
<dbReference type="SUPFAM" id="SSF53187">
    <property type="entry name" value="Zn-dependent exopeptidases"/>
    <property type="match status" value="1"/>
</dbReference>
<dbReference type="Pfam" id="PF01546">
    <property type="entry name" value="Peptidase_M20"/>
    <property type="match status" value="1"/>
</dbReference>
<feature type="binding site" evidence="1">
    <location>
        <position position="187"/>
    </location>
    <ligand>
        <name>Mn(2+)</name>
        <dbReference type="ChEBI" id="CHEBI:29035"/>
        <label>2</label>
    </ligand>
</feature>
<feature type="binding site" evidence="1">
    <location>
        <position position="122"/>
    </location>
    <ligand>
        <name>Mn(2+)</name>
        <dbReference type="ChEBI" id="CHEBI:29035"/>
        <label>2</label>
    </ligand>
</feature>
<feature type="binding site" evidence="1">
    <location>
        <position position="158"/>
    </location>
    <ligand>
        <name>Mn(2+)</name>
        <dbReference type="ChEBI" id="CHEBI:29035"/>
        <label>2</label>
    </ligand>
</feature>
<organism evidence="3 4">
    <name type="scientific">Sulfobacillus benefaciens</name>
    <dbReference type="NCBI Taxonomy" id="453960"/>
    <lineage>
        <taxon>Bacteria</taxon>
        <taxon>Bacillati</taxon>
        <taxon>Bacillota</taxon>
        <taxon>Clostridia</taxon>
        <taxon>Eubacteriales</taxon>
        <taxon>Clostridiales Family XVII. Incertae Sedis</taxon>
        <taxon>Sulfobacillus</taxon>
    </lineage>
</organism>
<dbReference type="Pfam" id="PF07687">
    <property type="entry name" value="M20_dimer"/>
    <property type="match status" value="1"/>
</dbReference>
<evidence type="ECO:0000256" key="1">
    <source>
        <dbReference type="PIRSR" id="PIRSR005962-1"/>
    </source>
</evidence>
<dbReference type="EMBL" id="PXYT01000012">
    <property type="protein sequence ID" value="PSR30179.1"/>
    <property type="molecule type" value="Genomic_DNA"/>
</dbReference>
<keyword evidence="1" id="KW-0479">Metal-binding</keyword>
<dbReference type="Proteomes" id="UP000242699">
    <property type="component" value="Unassembled WGS sequence"/>
</dbReference>
<sequence>MNYSYDPDGPTRDGNGRWSDALDRAHDIFPQLCEWRRRFHTRPELSFKEYETAAYIIQVLESIPGMTVTRNVGGTQGVIGHVGNFGGKHIALRADMDALAIEEPFHHEFCSATPGIMHACGHDGHMAILLGAAQLIAEDVMQNHIHAEVSFIFQPAEETADDTQRTGAPYLVDAGALNGVDAVLALHMDPTTPVGLVRMHDGVCMANVDNFRARIEGKGGHAGYPNLALDPLWLLLPVLEAIHGIRSRRLSPLDQAAVSVCKIQGGTTNNVIPSFVDLEGTLRSYTDDSRDLIIKELQRSLEVAETLGGWFELQVQRGEPAVVNNAGLNRILRQAVLEVTRMEPLWTGPFGMGGEDFGFMSQRIPGSLFFLGCAASPDKMTSLHAPDFFLDERALPLGVAVWLEAVKRMVQTDAGQ</sequence>
<feature type="binding site" evidence="1">
    <location>
        <position position="384"/>
    </location>
    <ligand>
        <name>Mn(2+)</name>
        <dbReference type="ChEBI" id="CHEBI:29035"/>
        <label>2</label>
    </ligand>
</feature>
<dbReference type="Gene3D" id="3.40.630.10">
    <property type="entry name" value="Zn peptidases"/>
    <property type="match status" value="1"/>
</dbReference>
<proteinExistence type="predicted"/>
<evidence type="ECO:0000313" key="4">
    <source>
        <dbReference type="Proteomes" id="UP000242699"/>
    </source>
</evidence>
<accession>A0A2T2X6R8</accession>
<comment type="cofactor">
    <cofactor evidence="1">
        <name>Mn(2+)</name>
        <dbReference type="ChEBI" id="CHEBI:29035"/>
    </cofactor>
    <text evidence="1">The Mn(2+) ion enhances activity.</text>
</comment>
<keyword evidence="3" id="KW-0378">Hydrolase</keyword>
<dbReference type="NCBIfam" id="TIGR01891">
    <property type="entry name" value="amidohydrolases"/>
    <property type="match status" value="1"/>
</dbReference>
<evidence type="ECO:0000259" key="2">
    <source>
        <dbReference type="Pfam" id="PF07687"/>
    </source>
</evidence>